<dbReference type="EMBL" id="CATOUU010001001">
    <property type="protein sequence ID" value="CAI9966247.1"/>
    <property type="molecule type" value="Genomic_DNA"/>
</dbReference>
<reference evidence="4 5" key="2">
    <citation type="submission" date="2024-07" db="EMBL/GenBank/DDBJ databases">
        <authorList>
            <person name="Akdeniz Z."/>
        </authorList>
    </citation>
    <scope>NUCLEOTIDE SEQUENCE [LARGE SCALE GENOMIC DNA]</scope>
</reference>
<dbReference type="AlphaFoldDB" id="A0AA86QZI2"/>
<reference evidence="3" key="1">
    <citation type="submission" date="2023-06" db="EMBL/GenBank/DDBJ databases">
        <authorList>
            <person name="Kurt Z."/>
        </authorList>
    </citation>
    <scope>NUCLEOTIDE SEQUENCE</scope>
</reference>
<evidence type="ECO:0000256" key="2">
    <source>
        <dbReference type="SAM" id="MobiDB-lite"/>
    </source>
</evidence>
<comment type="caution">
    <text evidence="3">The sequence shown here is derived from an EMBL/GenBank/DDBJ whole genome shotgun (WGS) entry which is preliminary data.</text>
</comment>
<proteinExistence type="predicted"/>
<feature type="compositionally biased region" description="Low complexity" evidence="2">
    <location>
        <begin position="160"/>
        <end position="187"/>
    </location>
</feature>
<feature type="region of interest" description="Disordered" evidence="2">
    <location>
        <begin position="92"/>
        <end position="112"/>
    </location>
</feature>
<evidence type="ECO:0000313" key="4">
    <source>
        <dbReference type="EMBL" id="CAL6109039.1"/>
    </source>
</evidence>
<gene>
    <name evidence="3" type="ORF">HINF_LOCUS53892</name>
    <name evidence="4" type="ORF">HINF_LOCUS75254</name>
</gene>
<dbReference type="Proteomes" id="UP001642409">
    <property type="component" value="Unassembled WGS sequence"/>
</dbReference>
<accession>A0AA86QZI2</accession>
<organism evidence="3">
    <name type="scientific">Hexamita inflata</name>
    <dbReference type="NCBI Taxonomy" id="28002"/>
    <lineage>
        <taxon>Eukaryota</taxon>
        <taxon>Metamonada</taxon>
        <taxon>Diplomonadida</taxon>
        <taxon>Hexamitidae</taxon>
        <taxon>Hexamitinae</taxon>
        <taxon>Hexamita</taxon>
    </lineage>
</organism>
<name>A0AA86QZI2_9EUKA</name>
<evidence type="ECO:0000313" key="3">
    <source>
        <dbReference type="EMBL" id="CAI9966247.1"/>
    </source>
</evidence>
<keyword evidence="5" id="KW-1185">Reference proteome</keyword>
<feature type="region of interest" description="Disordered" evidence="2">
    <location>
        <begin position="157"/>
        <end position="187"/>
    </location>
</feature>
<keyword evidence="1" id="KW-0175">Coiled coil</keyword>
<sequence>MQKANDQIIQVAEEIISRLPANIQTKYFMLKTIIMKQAIETHQSLPPQDTKQKADLEESLKQSLTELSEQQPPNRVRFAPVADSLLSTVNEPEIEEPQMKKRPQVPKPVQKPQVFQKNIQTDIIVQKKITFNELSSEEQREIAQFVIQNNQIKTANKQTNTETAQSQQQPQTQNTQNTKQNNESQTEFEQFQVVQQTQTQIEARSIEMQTEPDENMQINSILHKILKQHTQVVLTPIPNQLIKLTELLTRYKQIQNEFENSKTDKIKQDKVFEESQKYVQELLKQLEEYKFLQNQNQSLEQKLLALQQIVEDLTLKENETQILFTKCQDAYFQSLRALKTQSDQHITKLQEQLAVLFDQLRRMRKIDSFDEEIKSVFDSLLNQDD</sequence>
<dbReference type="EMBL" id="CAXDID020000661">
    <property type="protein sequence ID" value="CAL6109039.1"/>
    <property type="molecule type" value="Genomic_DNA"/>
</dbReference>
<protein>
    <submittedName>
        <fullName evidence="3">Uncharacterized protein</fullName>
    </submittedName>
</protein>
<feature type="coiled-coil region" evidence="1">
    <location>
        <begin position="244"/>
        <end position="316"/>
    </location>
</feature>
<evidence type="ECO:0000256" key="1">
    <source>
        <dbReference type="SAM" id="Coils"/>
    </source>
</evidence>
<evidence type="ECO:0000313" key="5">
    <source>
        <dbReference type="Proteomes" id="UP001642409"/>
    </source>
</evidence>